<evidence type="ECO:0000313" key="3">
    <source>
        <dbReference type="EMBL" id="CAI9766910.1"/>
    </source>
</evidence>
<name>A0AAD1ZCD7_9LAMI</name>
<evidence type="ECO:0000313" key="4">
    <source>
        <dbReference type="Proteomes" id="UP000834106"/>
    </source>
</evidence>
<dbReference type="PANTHER" id="PTHR31149">
    <property type="entry name" value="EXPRESSED PROTEIN"/>
    <property type="match status" value="1"/>
</dbReference>
<feature type="domain" description="AIR9-like A9" evidence="2">
    <location>
        <begin position="91"/>
        <end position="145"/>
    </location>
</feature>
<organism evidence="3 4">
    <name type="scientific">Fraxinus pennsylvanica</name>
    <dbReference type="NCBI Taxonomy" id="56036"/>
    <lineage>
        <taxon>Eukaryota</taxon>
        <taxon>Viridiplantae</taxon>
        <taxon>Streptophyta</taxon>
        <taxon>Embryophyta</taxon>
        <taxon>Tracheophyta</taxon>
        <taxon>Spermatophyta</taxon>
        <taxon>Magnoliopsida</taxon>
        <taxon>eudicotyledons</taxon>
        <taxon>Gunneridae</taxon>
        <taxon>Pentapetalae</taxon>
        <taxon>asterids</taxon>
        <taxon>lamiids</taxon>
        <taxon>Lamiales</taxon>
        <taxon>Oleaceae</taxon>
        <taxon>Oleeae</taxon>
        <taxon>Fraxinus</taxon>
    </lineage>
</organism>
<accession>A0AAD1ZCD7</accession>
<dbReference type="Pfam" id="PF23197">
    <property type="entry name" value="IG_AIR9"/>
    <property type="match status" value="1"/>
</dbReference>
<dbReference type="InterPro" id="IPR056284">
    <property type="entry name" value="AIR9-like_A9"/>
</dbReference>
<keyword evidence="4" id="KW-1185">Reference proteome</keyword>
<dbReference type="PANTHER" id="PTHR31149:SF7">
    <property type="entry name" value="EXPRESSED PROTEIN"/>
    <property type="match status" value="1"/>
</dbReference>
<protein>
    <recommendedName>
        <fullName evidence="2">AIR9-like A9 domain-containing protein</fullName>
    </recommendedName>
</protein>
<dbReference type="AlphaFoldDB" id="A0AAD1ZCD7"/>
<proteinExistence type="predicted"/>
<feature type="compositionally biased region" description="Basic and acidic residues" evidence="1">
    <location>
        <begin position="1"/>
        <end position="18"/>
    </location>
</feature>
<feature type="region of interest" description="Disordered" evidence="1">
    <location>
        <begin position="1"/>
        <end position="27"/>
    </location>
</feature>
<sequence length="194" mass="21899">MAEETHLIDELPVKRPQEEEAEENGGISVKMEKSNEVGPPECISTIIPGWLSEISPMCLGKFATLFTYDQDYSCNDYIFQVPCIDKVQFFGHQFFSTYLWVRHYPDGTRQYIEGATNADYVVTADDVDKFIAVECIPMNEQGQQAYPHPLNPFHLLGAFTNGQQCVGNGARQCSTFSARASSETTWTMRTTFPE</sequence>
<dbReference type="GO" id="GO:0005886">
    <property type="term" value="C:plasma membrane"/>
    <property type="evidence" value="ECO:0007669"/>
    <property type="project" value="TreeGrafter"/>
</dbReference>
<evidence type="ECO:0000256" key="1">
    <source>
        <dbReference type="SAM" id="MobiDB-lite"/>
    </source>
</evidence>
<dbReference type="EMBL" id="OU503043">
    <property type="protein sequence ID" value="CAI9766910.1"/>
    <property type="molecule type" value="Genomic_DNA"/>
</dbReference>
<dbReference type="Gene3D" id="2.60.40.2700">
    <property type="match status" value="1"/>
</dbReference>
<reference evidence="3" key="1">
    <citation type="submission" date="2023-05" db="EMBL/GenBank/DDBJ databases">
        <authorList>
            <person name="Huff M."/>
        </authorList>
    </citation>
    <scope>NUCLEOTIDE SEQUENCE</scope>
</reference>
<evidence type="ECO:0000259" key="2">
    <source>
        <dbReference type="Pfam" id="PF23197"/>
    </source>
</evidence>
<dbReference type="Proteomes" id="UP000834106">
    <property type="component" value="Chromosome 8"/>
</dbReference>
<gene>
    <name evidence="3" type="ORF">FPE_LOCUS14340</name>
</gene>